<evidence type="ECO:0000256" key="2">
    <source>
        <dbReference type="ARBA" id="ARBA00022574"/>
    </source>
</evidence>
<dbReference type="PRINTS" id="PR00319">
    <property type="entry name" value="GPROTEINB"/>
</dbReference>
<feature type="repeat" description="WD" evidence="5">
    <location>
        <begin position="220"/>
        <end position="249"/>
    </location>
</feature>
<dbReference type="InterPro" id="IPR036322">
    <property type="entry name" value="WD40_repeat_dom_sf"/>
</dbReference>
<dbReference type="SUPFAM" id="SSF50978">
    <property type="entry name" value="WD40 repeat-like"/>
    <property type="match status" value="1"/>
</dbReference>
<evidence type="ECO:0000313" key="7">
    <source>
        <dbReference type="Proteomes" id="UP000095085"/>
    </source>
</evidence>
<dbReference type="EMBL" id="KV454538">
    <property type="protein sequence ID" value="ODV70183.1"/>
    <property type="molecule type" value="Genomic_DNA"/>
</dbReference>
<dbReference type="STRING" id="984485.A0A1E4RSE7"/>
<evidence type="ECO:0000313" key="6">
    <source>
        <dbReference type="EMBL" id="ODV70183.1"/>
    </source>
</evidence>
<dbReference type="InterPro" id="IPR016346">
    <property type="entry name" value="G-protein_beta_1-5"/>
</dbReference>
<dbReference type="PROSITE" id="PS50294">
    <property type="entry name" value="WD_REPEATS_REGION"/>
    <property type="match status" value="2"/>
</dbReference>
<feature type="repeat" description="WD" evidence="5">
    <location>
        <begin position="160"/>
        <end position="200"/>
    </location>
</feature>
<dbReference type="Proteomes" id="UP000095085">
    <property type="component" value="Unassembled WGS sequence"/>
</dbReference>
<dbReference type="PIRSF" id="PIRSF002394">
    <property type="entry name" value="GN-bd_beta"/>
    <property type="match status" value="1"/>
</dbReference>
<feature type="repeat" description="WD" evidence="5">
    <location>
        <begin position="70"/>
        <end position="102"/>
    </location>
</feature>
<dbReference type="PRINTS" id="PR00320">
    <property type="entry name" value="GPROTEINBRPT"/>
</dbReference>
<dbReference type="PROSITE" id="PS00678">
    <property type="entry name" value="WD_REPEATS_1"/>
    <property type="match status" value="1"/>
</dbReference>
<dbReference type="PROSITE" id="PS50082">
    <property type="entry name" value="WD_REPEATS_2"/>
    <property type="match status" value="4"/>
</dbReference>
<comment type="similarity">
    <text evidence="1">Belongs to the WD repeat G protein beta family.</text>
</comment>
<feature type="repeat" description="WD" evidence="5">
    <location>
        <begin position="382"/>
        <end position="415"/>
    </location>
</feature>
<dbReference type="AlphaFoldDB" id="A0A1E4RSE7"/>
<evidence type="ECO:0000256" key="5">
    <source>
        <dbReference type="PROSITE-ProRule" id="PRU00221"/>
    </source>
</evidence>
<keyword evidence="2 5" id="KW-0853">WD repeat</keyword>
<proteinExistence type="inferred from homology"/>
<keyword evidence="7" id="KW-1185">Reference proteome</keyword>
<dbReference type="GeneID" id="30994059"/>
<dbReference type="SMART" id="SM00320">
    <property type="entry name" value="WD40"/>
    <property type="match status" value="7"/>
</dbReference>
<accession>A0A1E4RSE7</accession>
<protein>
    <submittedName>
        <fullName evidence="6">Guanine nucleotide-binding protein, beta subunit</fullName>
    </submittedName>
</protein>
<dbReference type="OrthoDB" id="10255630at2759"/>
<dbReference type="Pfam" id="PF00400">
    <property type="entry name" value="WD40"/>
    <property type="match status" value="1"/>
</dbReference>
<reference evidence="7" key="1">
    <citation type="submission" date="2016-05" db="EMBL/GenBank/DDBJ databases">
        <title>Comparative genomics of biotechnologically important yeasts.</title>
        <authorList>
            <consortium name="DOE Joint Genome Institute"/>
            <person name="Riley R."/>
            <person name="Haridas S."/>
            <person name="Wolfe K.H."/>
            <person name="Lopes M.R."/>
            <person name="Hittinger C.T."/>
            <person name="Goker M."/>
            <person name="Salamov A."/>
            <person name="Wisecaver J."/>
            <person name="Long T.M."/>
            <person name="Aerts A.L."/>
            <person name="Barry K."/>
            <person name="Choi C."/>
            <person name="Clum A."/>
            <person name="Coughlan A.Y."/>
            <person name="Deshpande S."/>
            <person name="Douglass A.P."/>
            <person name="Hanson S.J."/>
            <person name="Klenk H.-P."/>
            <person name="Labutti K."/>
            <person name="Lapidus A."/>
            <person name="Lindquist E."/>
            <person name="Lipzen A."/>
            <person name="Meier-Kolthoff J.P."/>
            <person name="Ohm R.A."/>
            <person name="Otillar R.P."/>
            <person name="Pangilinan J."/>
            <person name="Peng Y."/>
            <person name="Rokas A."/>
            <person name="Rosa C.A."/>
            <person name="Scheuner C."/>
            <person name="Sibirny A.A."/>
            <person name="Slot J.C."/>
            <person name="Stielow J.B."/>
            <person name="Sun H."/>
            <person name="Kurtzman C.P."/>
            <person name="Blackwell M."/>
            <person name="Grigoriev I.V."/>
            <person name="Jeffries T.W."/>
        </authorList>
    </citation>
    <scope>NUCLEOTIDE SEQUENCE [LARGE SCALE GENOMIC DNA]</scope>
    <source>
        <strain evidence="7">NRRL Y-1933</strain>
    </source>
</reference>
<dbReference type="InterPro" id="IPR015943">
    <property type="entry name" value="WD40/YVTN_repeat-like_dom_sf"/>
</dbReference>
<dbReference type="Pfam" id="PF25391">
    <property type="entry name" value="WD40_Gbeta"/>
    <property type="match status" value="1"/>
</dbReference>
<organism evidence="6 7">
    <name type="scientific">Hyphopichia burtonii NRRL Y-1933</name>
    <dbReference type="NCBI Taxonomy" id="984485"/>
    <lineage>
        <taxon>Eukaryota</taxon>
        <taxon>Fungi</taxon>
        <taxon>Dikarya</taxon>
        <taxon>Ascomycota</taxon>
        <taxon>Saccharomycotina</taxon>
        <taxon>Pichiomycetes</taxon>
        <taxon>Debaryomycetaceae</taxon>
        <taxon>Hyphopichia</taxon>
    </lineage>
</organism>
<name>A0A1E4RSE7_9ASCO</name>
<dbReference type="InterPro" id="IPR001680">
    <property type="entry name" value="WD40_rpt"/>
</dbReference>
<dbReference type="PANTHER" id="PTHR19850">
    <property type="entry name" value="GUANINE NUCLEOTIDE-BINDING PROTEIN BETA G PROTEIN BETA"/>
    <property type="match status" value="1"/>
</dbReference>
<evidence type="ECO:0000256" key="3">
    <source>
        <dbReference type="ARBA" id="ARBA00022737"/>
    </source>
</evidence>
<dbReference type="CDD" id="cd00200">
    <property type="entry name" value="WD40"/>
    <property type="match status" value="1"/>
</dbReference>
<dbReference type="InterPro" id="IPR001632">
    <property type="entry name" value="WD40_G-protein_beta-like"/>
</dbReference>
<keyword evidence="3" id="KW-0677">Repeat</keyword>
<gene>
    <name evidence="6" type="ORF">HYPBUDRAFT_133193</name>
</gene>
<sequence>MPSTNGYELIGGSSSNDIQQKIQVAKQEARMLFNEVDKVRRSIQDTTLYEMSKQISHIPNTNDIKLYNTLNGHKDKITQIKWSLDSSRVLSASQDGFMIIWDPVTGLKKQAIVLENSWVLTCAISPNGQHIASGGLDNILTVHQIKQDPFLEYSATATLFKSHSAYISDCEFLSDNNVISASGDMTCGLWDINQGKKVRDFIDHLGDVLTISVNKNYQQFNSNPNIFISGASDGYVKIWDLRSKLPAQNFSISNSDINCVDQLCDGNSFVTGSDDGLIRLFDLRSDCELNSYSLQAQLKARKFTKNNSFQTPSIPPPLSSPNSFSGSNVSLNTNSIESVYNTPGVIAIDCSKSGRLIYSCYSNYGCIVWDTLKNEIVGTIGADDHSNVINQVKISPDGIGLCTSSWDSTIKVWSV</sequence>
<dbReference type="GO" id="GO:0007165">
    <property type="term" value="P:signal transduction"/>
    <property type="evidence" value="ECO:0007669"/>
    <property type="project" value="UniProtKB-KW"/>
</dbReference>
<keyword evidence="4" id="KW-0807">Transducer</keyword>
<dbReference type="RefSeq" id="XP_020079250.1">
    <property type="nucleotide sequence ID" value="XM_020219509.1"/>
</dbReference>
<dbReference type="InterPro" id="IPR020472">
    <property type="entry name" value="WD40_PAC1"/>
</dbReference>
<evidence type="ECO:0000256" key="1">
    <source>
        <dbReference type="ARBA" id="ARBA00009768"/>
    </source>
</evidence>
<dbReference type="Gene3D" id="2.130.10.10">
    <property type="entry name" value="YVTN repeat-like/Quinoprotein amine dehydrogenase"/>
    <property type="match status" value="2"/>
</dbReference>
<evidence type="ECO:0000256" key="4">
    <source>
        <dbReference type="ARBA" id="ARBA00023224"/>
    </source>
</evidence>
<dbReference type="InterPro" id="IPR019775">
    <property type="entry name" value="WD40_repeat_CS"/>
</dbReference>